<protein>
    <submittedName>
        <fullName evidence="2">Uncharacterized protein</fullName>
    </submittedName>
</protein>
<feature type="region of interest" description="Disordered" evidence="1">
    <location>
        <begin position="37"/>
        <end position="59"/>
    </location>
</feature>
<evidence type="ECO:0000313" key="3">
    <source>
        <dbReference type="Proteomes" id="UP001396334"/>
    </source>
</evidence>
<evidence type="ECO:0000256" key="1">
    <source>
        <dbReference type="SAM" id="MobiDB-lite"/>
    </source>
</evidence>
<sequence>MENPRVLTSPSLEATWRHRGRPPNVVDQIDFPLVLERPGSPVETVDTRTPKKSRNDSVHAMEGVKVQILNGNVSDGHINSRVILDGKDGVLVSYASMAKSGLAKEGCS</sequence>
<dbReference type="Proteomes" id="UP001396334">
    <property type="component" value="Unassembled WGS sequence"/>
</dbReference>
<keyword evidence="3" id="KW-1185">Reference proteome</keyword>
<name>A0ABR2R6U9_9ROSI</name>
<organism evidence="2 3">
    <name type="scientific">Hibiscus sabdariffa</name>
    <name type="common">roselle</name>
    <dbReference type="NCBI Taxonomy" id="183260"/>
    <lineage>
        <taxon>Eukaryota</taxon>
        <taxon>Viridiplantae</taxon>
        <taxon>Streptophyta</taxon>
        <taxon>Embryophyta</taxon>
        <taxon>Tracheophyta</taxon>
        <taxon>Spermatophyta</taxon>
        <taxon>Magnoliopsida</taxon>
        <taxon>eudicotyledons</taxon>
        <taxon>Gunneridae</taxon>
        <taxon>Pentapetalae</taxon>
        <taxon>rosids</taxon>
        <taxon>malvids</taxon>
        <taxon>Malvales</taxon>
        <taxon>Malvaceae</taxon>
        <taxon>Malvoideae</taxon>
        <taxon>Hibiscus</taxon>
    </lineage>
</organism>
<feature type="compositionally biased region" description="Basic and acidic residues" evidence="1">
    <location>
        <begin position="45"/>
        <end position="59"/>
    </location>
</feature>
<dbReference type="EMBL" id="JBBPBN010000026">
    <property type="protein sequence ID" value="KAK9008599.1"/>
    <property type="molecule type" value="Genomic_DNA"/>
</dbReference>
<evidence type="ECO:0000313" key="2">
    <source>
        <dbReference type="EMBL" id="KAK9008599.1"/>
    </source>
</evidence>
<comment type="caution">
    <text evidence="2">The sequence shown here is derived from an EMBL/GenBank/DDBJ whole genome shotgun (WGS) entry which is preliminary data.</text>
</comment>
<gene>
    <name evidence="2" type="ORF">V6N11_075488</name>
</gene>
<accession>A0ABR2R6U9</accession>
<reference evidence="2 3" key="1">
    <citation type="journal article" date="2024" name="G3 (Bethesda)">
        <title>Genome assembly of Hibiscus sabdariffa L. provides insights into metabolisms of medicinal natural products.</title>
        <authorList>
            <person name="Kim T."/>
        </authorList>
    </citation>
    <scope>NUCLEOTIDE SEQUENCE [LARGE SCALE GENOMIC DNA]</scope>
    <source>
        <strain evidence="2">TK-2024</strain>
        <tissue evidence="2">Old leaves</tissue>
    </source>
</reference>
<proteinExistence type="predicted"/>